<dbReference type="PANTHER" id="PTHR33169">
    <property type="entry name" value="PADR-FAMILY TRANSCRIPTIONAL REGULATOR"/>
    <property type="match status" value="1"/>
</dbReference>
<sequence length="120" mass="14233">MPRRLGRRGRGFVLGDFLTASLLLLLKEKPSHGYELVQRLFESKFYNFRHDPGVIYNILRKLEINGFITYDLEEGDGPFRKVYKITKEGEKYLMLIKSEIESLSEQLENFLDEFYKMEES</sequence>
<dbReference type="InterPro" id="IPR005149">
    <property type="entry name" value="Tscrpt_reg_PadR_N"/>
</dbReference>
<organism evidence="3 4">
    <name type="scientific">Thermosipho affectus</name>
    <dbReference type="NCBI Taxonomy" id="660294"/>
    <lineage>
        <taxon>Bacteria</taxon>
        <taxon>Thermotogati</taxon>
        <taxon>Thermotogota</taxon>
        <taxon>Thermotogae</taxon>
        <taxon>Thermotogales</taxon>
        <taxon>Fervidobacteriaceae</taxon>
        <taxon>Thermosipho</taxon>
    </lineage>
</organism>
<dbReference type="EMBL" id="LBFC01000022">
    <property type="protein sequence ID" value="ONN26577.1"/>
    <property type="molecule type" value="Genomic_DNA"/>
</dbReference>
<name>A0ABX3IJ82_9BACT</name>
<dbReference type="Pfam" id="PF03551">
    <property type="entry name" value="PadR"/>
    <property type="match status" value="1"/>
</dbReference>
<reference evidence="3 4" key="1">
    <citation type="submission" date="2015-06" db="EMBL/GenBank/DDBJ databases">
        <title>Genome sequencing of Thermotogales isolates from hydrothermal vents.</title>
        <authorList>
            <person name="Haverkamp T.H."/>
            <person name="Kublanov I.V."/>
            <person name="Nesbo C.L."/>
        </authorList>
    </citation>
    <scope>NUCLEOTIDE SEQUENCE [LARGE SCALE GENOMIC DNA]</scope>
    <source>
        <strain evidence="4">ik275mar</strain>
    </source>
</reference>
<dbReference type="InterPro" id="IPR052509">
    <property type="entry name" value="Metal_resp_DNA-bind_regulator"/>
</dbReference>
<evidence type="ECO:0000256" key="1">
    <source>
        <dbReference type="SAM" id="Coils"/>
    </source>
</evidence>
<dbReference type="InterPro" id="IPR036388">
    <property type="entry name" value="WH-like_DNA-bd_sf"/>
</dbReference>
<keyword evidence="4" id="KW-1185">Reference proteome</keyword>
<feature type="coiled-coil region" evidence="1">
    <location>
        <begin position="93"/>
        <end position="120"/>
    </location>
</feature>
<dbReference type="Proteomes" id="UP000242616">
    <property type="component" value="Unassembled WGS sequence"/>
</dbReference>
<evidence type="ECO:0000259" key="2">
    <source>
        <dbReference type="Pfam" id="PF03551"/>
    </source>
</evidence>
<keyword evidence="1" id="KW-0175">Coiled coil</keyword>
<feature type="domain" description="Transcription regulator PadR N-terminal" evidence="2">
    <location>
        <begin position="22"/>
        <end position="93"/>
    </location>
</feature>
<evidence type="ECO:0000313" key="4">
    <source>
        <dbReference type="Proteomes" id="UP000242616"/>
    </source>
</evidence>
<protein>
    <submittedName>
        <fullName evidence="3">PadR family transcriptional regulator</fullName>
    </submittedName>
</protein>
<dbReference type="PANTHER" id="PTHR33169:SF14">
    <property type="entry name" value="TRANSCRIPTIONAL REGULATOR RV3488"/>
    <property type="match status" value="1"/>
</dbReference>
<proteinExistence type="predicted"/>
<comment type="caution">
    <text evidence="3">The sequence shown here is derived from an EMBL/GenBank/DDBJ whole genome shotgun (WGS) entry which is preliminary data.</text>
</comment>
<gene>
    <name evidence="3" type="ORF">XJ44_06770</name>
</gene>
<dbReference type="SUPFAM" id="SSF46785">
    <property type="entry name" value="Winged helix' DNA-binding domain"/>
    <property type="match status" value="1"/>
</dbReference>
<dbReference type="InterPro" id="IPR036390">
    <property type="entry name" value="WH_DNA-bd_sf"/>
</dbReference>
<dbReference type="Gene3D" id="1.10.10.10">
    <property type="entry name" value="Winged helix-like DNA-binding domain superfamily/Winged helix DNA-binding domain"/>
    <property type="match status" value="1"/>
</dbReference>
<evidence type="ECO:0000313" key="3">
    <source>
        <dbReference type="EMBL" id="ONN26577.1"/>
    </source>
</evidence>
<accession>A0ABX3IJ82</accession>